<dbReference type="Pfam" id="PF04149">
    <property type="entry name" value="DUF397"/>
    <property type="match status" value="1"/>
</dbReference>
<organism evidence="2 3">
    <name type="scientific">Amycolatopsis rhabdoformis</name>
    <dbReference type="NCBI Taxonomy" id="1448059"/>
    <lineage>
        <taxon>Bacteria</taxon>
        <taxon>Bacillati</taxon>
        <taxon>Actinomycetota</taxon>
        <taxon>Actinomycetes</taxon>
        <taxon>Pseudonocardiales</taxon>
        <taxon>Pseudonocardiaceae</taxon>
        <taxon>Amycolatopsis</taxon>
    </lineage>
</organism>
<name>A0ABZ1IAM1_9PSEU</name>
<evidence type="ECO:0000313" key="2">
    <source>
        <dbReference type="EMBL" id="WSE31059.1"/>
    </source>
</evidence>
<evidence type="ECO:0000313" key="3">
    <source>
        <dbReference type="Proteomes" id="UP001330812"/>
    </source>
</evidence>
<dbReference type="EMBL" id="CP142149">
    <property type="protein sequence ID" value="WSE31059.1"/>
    <property type="molecule type" value="Genomic_DNA"/>
</dbReference>
<accession>A0ABZ1IAM1</accession>
<sequence>MTSDFQWRKSSFSGNPQQECVEVGFPAAGPLVAVAVRDSKDPGAGHFELSPAGWRGFLEQVGQDSADR</sequence>
<protein>
    <submittedName>
        <fullName evidence="2">DUF397 domain-containing protein</fullName>
    </submittedName>
</protein>
<feature type="domain" description="DUF397" evidence="1">
    <location>
        <begin position="6"/>
        <end position="61"/>
    </location>
</feature>
<gene>
    <name evidence="2" type="ORF">VSH64_02810</name>
</gene>
<dbReference type="Proteomes" id="UP001330812">
    <property type="component" value="Chromosome"/>
</dbReference>
<dbReference type="RefSeq" id="WP_326833871.1">
    <property type="nucleotide sequence ID" value="NZ_CP142149.1"/>
</dbReference>
<evidence type="ECO:0000259" key="1">
    <source>
        <dbReference type="Pfam" id="PF04149"/>
    </source>
</evidence>
<dbReference type="InterPro" id="IPR007278">
    <property type="entry name" value="DUF397"/>
</dbReference>
<keyword evidence="3" id="KW-1185">Reference proteome</keyword>
<reference evidence="2 3" key="1">
    <citation type="journal article" date="2015" name="Int. J. Syst. Evol. Microbiol.">
        <title>Amycolatopsis rhabdoformis sp. nov., an actinomycete isolated from a tropical forest soil.</title>
        <authorList>
            <person name="Souza W.R."/>
            <person name="Silva R.E."/>
            <person name="Goodfellow M."/>
            <person name="Busarakam K."/>
            <person name="Figueiro F.S."/>
            <person name="Ferreira D."/>
            <person name="Rodrigues-Filho E."/>
            <person name="Moraes L.A.B."/>
            <person name="Zucchi T.D."/>
        </authorList>
    </citation>
    <scope>NUCLEOTIDE SEQUENCE [LARGE SCALE GENOMIC DNA]</scope>
    <source>
        <strain evidence="2 3">NCIMB 14900</strain>
    </source>
</reference>
<proteinExistence type="predicted"/>